<evidence type="ECO:0000256" key="1">
    <source>
        <dbReference type="SAM" id="MobiDB-lite"/>
    </source>
</evidence>
<name>A0AAY4EK32_9TELE</name>
<reference evidence="2" key="3">
    <citation type="submission" date="2025-09" db="UniProtKB">
        <authorList>
            <consortium name="Ensembl"/>
        </authorList>
    </citation>
    <scope>IDENTIFICATION</scope>
</reference>
<accession>A0AAY4EK32</accession>
<proteinExistence type="predicted"/>
<dbReference type="Ensembl" id="ENSDCDT00010068451.1">
    <property type="protein sequence ID" value="ENSDCDP00010057763.1"/>
    <property type="gene ID" value="ENSDCDG00010032637.1"/>
</dbReference>
<reference evidence="2" key="2">
    <citation type="submission" date="2025-08" db="UniProtKB">
        <authorList>
            <consortium name="Ensembl"/>
        </authorList>
    </citation>
    <scope>IDENTIFICATION</scope>
</reference>
<evidence type="ECO:0000313" key="3">
    <source>
        <dbReference type="Proteomes" id="UP000694580"/>
    </source>
</evidence>
<dbReference type="AlphaFoldDB" id="A0AAY4EK32"/>
<organism evidence="2 3">
    <name type="scientific">Denticeps clupeoides</name>
    <name type="common">denticle herring</name>
    <dbReference type="NCBI Taxonomy" id="299321"/>
    <lineage>
        <taxon>Eukaryota</taxon>
        <taxon>Metazoa</taxon>
        <taxon>Chordata</taxon>
        <taxon>Craniata</taxon>
        <taxon>Vertebrata</taxon>
        <taxon>Euteleostomi</taxon>
        <taxon>Actinopterygii</taxon>
        <taxon>Neopterygii</taxon>
        <taxon>Teleostei</taxon>
        <taxon>Clupei</taxon>
        <taxon>Clupeiformes</taxon>
        <taxon>Denticipitoidei</taxon>
        <taxon>Denticipitidae</taxon>
        <taxon>Denticeps</taxon>
    </lineage>
</organism>
<dbReference type="Proteomes" id="UP000694580">
    <property type="component" value="Chromosome 20"/>
</dbReference>
<sequence>MINKKKDKNEEKRKEKPVYKARSRHTGQMVAVKRIRVTGWNYAQRIVEYYWDKTIYVSMELCSYGRRPCE</sequence>
<dbReference type="InterPro" id="IPR011009">
    <property type="entry name" value="Kinase-like_dom_sf"/>
</dbReference>
<reference evidence="2 3" key="1">
    <citation type="submission" date="2020-06" db="EMBL/GenBank/DDBJ databases">
        <authorList>
            <consortium name="Wellcome Sanger Institute Data Sharing"/>
        </authorList>
    </citation>
    <scope>NUCLEOTIDE SEQUENCE [LARGE SCALE GENOMIC DNA]</scope>
</reference>
<evidence type="ECO:0000313" key="2">
    <source>
        <dbReference type="Ensembl" id="ENSDCDP00010057763.1"/>
    </source>
</evidence>
<dbReference type="SUPFAM" id="SSF56112">
    <property type="entry name" value="Protein kinase-like (PK-like)"/>
    <property type="match status" value="1"/>
</dbReference>
<feature type="compositionally biased region" description="Basic and acidic residues" evidence="1">
    <location>
        <begin position="7"/>
        <end position="18"/>
    </location>
</feature>
<keyword evidence="3" id="KW-1185">Reference proteome</keyword>
<protein>
    <submittedName>
        <fullName evidence="2">Uncharacterized protein</fullName>
    </submittedName>
</protein>
<feature type="region of interest" description="Disordered" evidence="1">
    <location>
        <begin position="1"/>
        <end position="24"/>
    </location>
</feature>